<dbReference type="PROSITE" id="PS50850">
    <property type="entry name" value="MFS"/>
    <property type="match status" value="1"/>
</dbReference>
<reference evidence="8 9" key="1">
    <citation type="submission" date="2015-01" db="EMBL/GenBank/DDBJ databases">
        <title>The Genome Sequence of Ochroconis gallopava CBS43764.</title>
        <authorList>
            <consortium name="The Broad Institute Genomics Platform"/>
            <person name="Cuomo C."/>
            <person name="de Hoog S."/>
            <person name="Gorbushina A."/>
            <person name="Stielow B."/>
            <person name="Teixiera M."/>
            <person name="Abouelleil A."/>
            <person name="Chapman S.B."/>
            <person name="Priest M."/>
            <person name="Young S.K."/>
            <person name="Wortman J."/>
            <person name="Nusbaum C."/>
            <person name="Birren B."/>
        </authorList>
    </citation>
    <scope>NUCLEOTIDE SEQUENCE [LARGE SCALE GENOMIC DNA]</scope>
    <source>
        <strain evidence="8 9">CBS 43764</strain>
    </source>
</reference>
<feature type="transmembrane region" description="Helical" evidence="6">
    <location>
        <begin position="97"/>
        <end position="117"/>
    </location>
</feature>
<dbReference type="InterPro" id="IPR011701">
    <property type="entry name" value="MFS"/>
</dbReference>
<feature type="transmembrane region" description="Helical" evidence="6">
    <location>
        <begin position="420"/>
        <end position="439"/>
    </location>
</feature>
<dbReference type="HOGENOM" id="CLU_001265_0_1_1"/>
<evidence type="ECO:0000313" key="8">
    <source>
        <dbReference type="EMBL" id="KIV99700.1"/>
    </source>
</evidence>
<evidence type="ECO:0000256" key="6">
    <source>
        <dbReference type="SAM" id="Phobius"/>
    </source>
</evidence>
<dbReference type="FunFam" id="1.20.1250.20:FF:000018">
    <property type="entry name" value="MFS transporter permease"/>
    <property type="match status" value="1"/>
</dbReference>
<comment type="subcellular location">
    <subcellularLocation>
        <location evidence="1">Membrane</location>
        <topology evidence="1">Multi-pass membrane protein</topology>
    </subcellularLocation>
</comment>
<dbReference type="Gene3D" id="1.20.1250.20">
    <property type="entry name" value="MFS general substrate transporter like domains"/>
    <property type="match status" value="2"/>
</dbReference>
<feature type="transmembrane region" description="Helical" evidence="6">
    <location>
        <begin position="218"/>
        <end position="240"/>
    </location>
</feature>
<feature type="transmembrane region" description="Helical" evidence="6">
    <location>
        <begin position="49"/>
        <end position="68"/>
    </location>
</feature>
<gene>
    <name evidence="8" type="ORF">PV09_08633</name>
</gene>
<dbReference type="PANTHER" id="PTHR43791">
    <property type="entry name" value="PERMEASE-RELATED"/>
    <property type="match status" value="1"/>
</dbReference>
<feature type="transmembrane region" description="Helical" evidence="6">
    <location>
        <begin position="451"/>
        <end position="472"/>
    </location>
</feature>
<dbReference type="EMBL" id="KN847572">
    <property type="protein sequence ID" value="KIV99700.1"/>
    <property type="molecule type" value="Genomic_DNA"/>
</dbReference>
<feature type="transmembrane region" description="Helical" evidence="6">
    <location>
        <begin position="294"/>
        <end position="317"/>
    </location>
</feature>
<evidence type="ECO:0000259" key="7">
    <source>
        <dbReference type="PROSITE" id="PS50850"/>
    </source>
</evidence>
<evidence type="ECO:0000313" key="9">
    <source>
        <dbReference type="Proteomes" id="UP000053259"/>
    </source>
</evidence>
<dbReference type="Pfam" id="PF07690">
    <property type="entry name" value="MFS_1"/>
    <property type="match status" value="1"/>
</dbReference>
<keyword evidence="5 6" id="KW-0472">Membrane</keyword>
<dbReference type="AlphaFoldDB" id="A0A0D1XBU5"/>
<dbReference type="InParanoid" id="A0A0D1XBU5"/>
<feature type="transmembrane region" description="Helical" evidence="6">
    <location>
        <begin position="361"/>
        <end position="381"/>
    </location>
</feature>
<dbReference type="PANTHER" id="PTHR43791:SF21">
    <property type="entry name" value="MAJOR FACILITATOR SUPERFAMILY (MFS) PROFILE DOMAIN-CONTAINING PROTEIN"/>
    <property type="match status" value="1"/>
</dbReference>
<sequence length="512" mass="56855">MTAHTADSSSVEIRMDSRHMKAPIAIELKDNTPTGFVGKTPEEKARNRALNLKLDIFLLPMLALLYLFNGLDRGNVGNAQTQGFTKDIGAKSSDLNLATSLFFITFILFQPPSAAIGRWLGAKYWIPFLMFCWGIITVCQAWIKGRGALIGTRLLIGVFEAGFYPTAVAYLSFFYTRYDLAVRIGLFYGQYAVAGAFSGAIAYGVFQIKNAPLHTWQYLFIIEGSITAFFAIIAVFWLPIGPGSAWFLNKEERAYAAERIRIDNEMYVKHTYKESGIEGDRLTRRDVIETAKDWKLWFVLFFNICASVPSQAFSVFLPLVVEGLGFQSIRANLMSVPPYICGAVGLYLFAFSSDRRNERGYHIFAGLLICLVGLIVTVTVSSSGGKYAGLCILTFGSYVSAPLTVAWLSGNTPEPGMRALVLGVNGFGNFAGVIGSQLYQSKYAPGYRLPFYATLGFVAAALLGYLSYRFTLAAVNRNRREKLAHMTNEEIAYERVNDTRYSDKKLTFVYGL</sequence>
<feature type="transmembrane region" description="Helical" evidence="6">
    <location>
        <begin position="329"/>
        <end position="349"/>
    </location>
</feature>
<evidence type="ECO:0000256" key="4">
    <source>
        <dbReference type="ARBA" id="ARBA00022989"/>
    </source>
</evidence>
<protein>
    <recommendedName>
        <fullName evidence="7">Major facilitator superfamily (MFS) profile domain-containing protein</fullName>
    </recommendedName>
</protein>
<dbReference type="GeneID" id="27316606"/>
<dbReference type="InterPro" id="IPR036259">
    <property type="entry name" value="MFS_trans_sf"/>
</dbReference>
<dbReference type="SUPFAM" id="SSF103473">
    <property type="entry name" value="MFS general substrate transporter"/>
    <property type="match status" value="1"/>
</dbReference>
<feature type="domain" description="Major facilitator superfamily (MFS) profile" evidence="7">
    <location>
        <begin position="58"/>
        <end position="479"/>
    </location>
</feature>
<keyword evidence="4 6" id="KW-1133">Transmembrane helix</keyword>
<dbReference type="VEuPathDB" id="FungiDB:PV09_08633"/>
<keyword evidence="9" id="KW-1185">Reference proteome</keyword>
<dbReference type="GO" id="GO:0016020">
    <property type="term" value="C:membrane"/>
    <property type="evidence" value="ECO:0007669"/>
    <property type="project" value="UniProtKB-SubCell"/>
</dbReference>
<evidence type="ECO:0000256" key="5">
    <source>
        <dbReference type="ARBA" id="ARBA00023136"/>
    </source>
</evidence>
<dbReference type="InterPro" id="IPR020846">
    <property type="entry name" value="MFS_dom"/>
</dbReference>
<feature type="transmembrane region" description="Helical" evidence="6">
    <location>
        <begin position="387"/>
        <end position="408"/>
    </location>
</feature>
<proteinExistence type="predicted"/>
<keyword evidence="3 6" id="KW-0812">Transmembrane</keyword>
<evidence type="ECO:0000256" key="3">
    <source>
        <dbReference type="ARBA" id="ARBA00022692"/>
    </source>
</evidence>
<name>A0A0D1XBU5_9PEZI</name>
<evidence type="ECO:0000256" key="2">
    <source>
        <dbReference type="ARBA" id="ARBA00022448"/>
    </source>
</evidence>
<keyword evidence="2" id="KW-0813">Transport</keyword>
<organism evidence="8 9">
    <name type="scientific">Verruconis gallopava</name>
    <dbReference type="NCBI Taxonomy" id="253628"/>
    <lineage>
        <taxon>Eukaryota</taxon>
        <taxon>Fungi</taxon>
        <taxon>Dikarya</taxon>
        <taxon>Ascomycota</taxon>
        <taxon>Pezizomycotina</taxon>
        <taxon>Dothideomycetes</taxon>
        <taxon>Pleosporomycetidae</taxon>
        <taxon>Venturiales</taxon>
        <taxon>Sympoventuriaceae</taxon>
        <taxon>Verruconis</taxon>
    </lineage>
</organism>
<dbReference type="OrthoDB" id="2985014at2759"/>
<feature type="transmembrane region" description="Helical" evidence="6">
    <location>
        <begin position="124"/>
        <end position="143"/>
    </location>
</feature>
<accession>A0A0D1XBU5</accession>
<dbReference type="Proteomes" id="UP000053259">
    <property type="component" value="Unassembled WGS sequence"/>
</dbReference>
<evidence type="ECO:0000256" key="1">
    <source>
        <dbReference type="ARBA" id="ARBA00004141"/>
    </source>
</evidence>
<dbReference type="RefSeq" id="XP_016209570.1">
    <property type="nucleotide sequence ID" value="XM_016362557.1"/>
</dbReference>
<dbReference type="FunFam" id="1.20.1250.20:FF:000013">
    <property type="entry name" value="MFS general substrate transporter"/>
    <property type="match status" value="1"/>
</dbReference>
<feature type="transmembrane region" description="Helical" evidence="6">
    <location>
        <begin position="155"/>
        <end position="175"/>
    </location>
</feature>
<dbReference type="GO" id="GO:0022857">
    <property type="term" value="F:transmembrane transporter activity"/>
    <property type="evidence" value="ECO:0007669"/>
    <property type="project" value="InterPro"/>
</dbReference>
<feature type="transmembrane region" description="Helical" evidence="6">
    <location>
        <begin position="187"/>
        <end position="206"/>
    </location>
</feature>